<accession>A0A1F6MFE7</accession>
<comment type="caution">
    <text evidence="1">The sequence shown here is derived from an EMBL/GenBank/DDBJ whole genome shotgun (WGS) entry which is preliminary data.</text>
</comment>
<dbReference type="AlphaFoldDB" id="A0A1F6MFE7"/>
<protein>
    <submittedName>
        <fullName evidence="1">Uncharacterized protein</fullName>
    </submittedName>
</protein>
<sequence length="109" mass="12633">MAGDASQEIQDLLKKILVFKSDFRAQVLEKVQAGLAEEKLAELKQVLLETLEWQKNFFADKLKSDPGFFEELEREKQKIEQGIIDAYTHKMAEEDHKKVEALKLRINSL</sequence>
<evidence type="ECO:0000313" key="2">
    <source>
        <dbReference type="Proteomes" id="UP000177953"/>
    </source>
</evidence>
<name>A0A1F6MFE7_9BACT</name>
<evidence type="ECO:0000313" key="1">
    <source>
        <dbReference type="EMBL" id="OGH70371.1"/>
    </source>
</evidence>
<organism evidence="1 2">
    <name type="scientific">Candidatus Magasanikbacteria bacterium RIFCSPHIGHO2_01_FULL_47_8</name>
    <dbReference type="NCBI Taxonomy" id="1798673"/>
    <lineage>
        <taxon>Bacteria</taxon>
        <taxon>Candidatus Magasanikiibacteriota</taxon>
    </lineage>
</organism>
<dbReference type="Proteomes" id="UP000177953">
    <property type="component" value="Unassembled WGS sequence"/>
</dbReference>
<gene>
    <name evidence="1" type="ORF">A2754_03175</name>
</gene>
<dbReference type="EMBL" id="MFPU01000009">
    <property type="protein sequence ID" value="OGH70371.1"/>
    <property type="molecule type" value="Genomic_DNA"/>
</dbReference>
<reference evidence="1 2" key="1">
    <citation type="journal article" date="2016" name="Nat. Commun.">
        <title>Thousands of microbial genomes shed light on interconnected biogeochemical processes in an aquifer system.</title>
        <authorList>
            <person name="Anantharaman K."/>
            <person name="Brown C.T."/>
            <person name="Hug L.A."/>
            <person name="Sharon I."/>
            <person name="Castelle C.J."/>
            <person name="Probst A.J."/>
            <person name="Thomas B.C."/>
            <person name="Singh A."/>
            <person name="Wilkins M.J."/>
            <person name="Karaoz U."/>
            <person name="Brodie E.L."/>
            <person name="Williams K.H."/>
            <person name="Hubbard S.S."/>
            <person name="Banfield J.F."/>
        </authorList>
    </citation>
    <scope>NUCLEOTIDE SEQUENCE [LARGE SCALE GENOMIC DNA]</scope>
</reference>
<proteinExistence type="predicted"/>